<proteinExistence type="predicted"/>
<comment type="caution">
    <text evidence="2">The sequence shown here is derived from an EMBL/GenBank/DDBJ whole genome shotgun (WGS) entry which is preliminary data.</text>
</comment>
<reference evidence="2 3" key="1">
    <citation type="submission" date="2023-06" db="EMBL/GenBank/DDBJ databases">
        <title>Pelomonas sp. PFR6 16S ribosomal RNA gene Genome sequencing and assembly.</title>
        <authorList>
            <person name="Woo H."/>
        </authorList>
    </citation>
    <scope>NUCLEOTIDE SEQUENCE [LARGE SCALE GENOMIC DNA]</scope>
    <source>
        <strain evidence="2 3">PFR6</strain>
    </source>
</reference>
<sequence>MQAHPSWNAPIQLDAHAPGLSLRRSTSQPLQHLCLLAIYSRQAESDSFTIFSARTSAHHKAGESIKVKAEQQDRQAVSVIDRVSTGTTRDDQPPPQSDELDRRVRCSRCCAGVTVDMWVLRAA</sequence>
<protein>
    <submittedName>
        <fullName evidence="2">Uncharacterized protein</fullName>
    </submittedName>
</protein>
<evidence type="ECO:0000313" key="2">
    <source>
        <dbReference type="EMBL" id="MDN3919111.1"/>
    </source>
</evidence>
<keyword evidence="3" id="KW-1185">Reference proteome</keyword>
<organism evidence="2 3">
    <name type="scientific">Roseateles violae</name>
    <dbReference type="NCBI Taxonomy" id="3058042"/>
    <lineage>
        <taxon>Bacteria</taxon>
        <taxon>Pseudomonadati</taxon>
        <taxon>Pseudomonadota</taxon>
        <taxon>Betaproteobacteria</taxon>
        <taxon>Burkholderiales</taxon>
        <taxon>Sphaerotilaceae</taxon>
        <taxon>Roseateles</taxon>
    </lineage>
</organism>
<feature type="compositionally biased region" description="Basic and acidic residues" evidence="1">
    <location>
        <begin position="62"/>
        <end position="73"/>
    </location>
</feature>
<dbReference type="EMBL" id="JAUHHC010000001">
    <property type="protein sequence ID" value="MDN3919111.1"/>
    <property type="molecule type" value="Genomic_DNA"/>
</dbReference>
<gene>
    <name evidence="2" type="ORF">QWJ38_02345</name>
</gene>
<dbReference type="RefSeq" id="WP_290357425.1">
    <property type="nucleotide sequence ID" value="NZ_JAUHHC010000001.1"/>
</dbReference>
<name>A0ABT8DSI5_9BURK</name>
<accession>A0ABT8DSI5</accession>
<dbReference type="Proteomes" id="UP001228044">
    <property type="component" value="Unassembled WGS sequence"/>
</dbReference>
<evidence type="ECO:0000313" key="3">
    <source>
        <dbReference type="Proteomes" id="UP001228044"/>
    </source>
</evidence>
<feature type="region of interest" description="Disordered" evidence="1">
    <location>
        <begin position="62"/>
        <end position="101"/>
    </location>
</feature>
<evidence type="ECO:0000256" key="1">
    <source>
        <dbReference type="SAM" id="MobiDB-lite"/>
    </source>
</evidence>